<keyword evidence="4" id="KW-1185">Reference proteome</keyword>
<dbReference type="Pfam" id="PF21167">
    <property type="entry name" value="DUF6851"/>
    <property type="match status" value="1"/>
</dbReference>
<accession>A0ABN1N0C6</accession>
<dbReference type="InterPro" id="IPR026444">
    <property type="entry name" value="Secre_tail"/>
</dbReference>
<sequence>MARRWNEATLDAIKGDFARPTVHARNLFHISIAMYDAWAAYDDVASTYFLSHTFREFHVPFDGVEKLGVITQKAREEALSYAVYGILTERFKDSPSAENSIRNFKSLMASLGYNPNFTSTDYASASPAALGNYIAQQVLAFGKIDGSNEADNYSNLFYQPVNPALRPSEPGNINLAKPNNWQPLDLGVFIDQSGRPTGNGTPPFLSPEWGKVSPFALTDKELNIRYRSGNKYYVYHDPGPPPHLNEKTEISSEAFYHWNFVQVAKWASHLDPNDGVIIDISPASNGNIHEYPETEEEYRAFYEATEGGNHGPGYAVNPSTGQPYMPQLVLRGDYTRVLAEFWADGPSSETPPGHWFSILNYVNSHPLLVKKIGGKGDVVSDLEWDVKSYFALAGALQDAAITAWGIKGFYDYVRPISAIRYAASKGQSSDPSLPNFHPDGLPLEAGYVESIRSGDPLATNNPDRVGKIKIYSRRGVENLESPQQEPGAAWILAEKWWPYQRTSFVTPPFAGYISGHSTFSRAAAEVLALITGDEFFPGGMSEFKIQKDNFLAFERGPSQELVIQWAKYQDASDQCSLSRIWGGIHPPIDDIPGRIIGRKIGKNAFDFASLYFDGLAAQSAVPTAENSLFLYPNPVAVNGALHIRPGTIVRNGTIAVYNSLGQLVYEQKLVENFDKEIEIYLIGANPGVYVLNLASPGFNISKRFVLVH</sequence>
<protein>
    <recommendedName>
        <fullName evidence="5">Secreted protein (Por secretion system target)</fullName>
    </recommendedName>
</protein>
<dbReference type="InterPro" id="IPR049283">
    <property type="entry name" value="DUF6851"/>
</dbReference>
<proteinExistence type="predicted"/>
<evidence type="ECO:0008006" key="5">
    <source>
        <dbReference type="Google" id="ProtNLM"/>
    </source>
</evidence>
<dbReference type="PANTHER" id="PTHR34599:SF2">
    <property type="entry name" value="TRAF-TYPE DOMAIN-CONTAINING PROTEIN"/>
    <property type="match status" value="1"/>
</dbReference>
<dbReference type="Proteomes" id="UP001500469">
    <property type="component" value="Unassembled WGS sequence"/>
</dbReference>
<evidence type="ECO:0000259" key="2">
    <source>
        <dbReference type="Pfam" id="PF21167"/>
    </source>
</evidence>
<evidence type="ECO:0000313" key="3">
    <source>
        <dbReference type="EMBL" id="GAA0879294.1"/>
    </source>
</evidence>
<dbReference type="InterPro" id="IPR036938">
    <property type="entry name" value="PAP2/HPO_sf"/>
</dbReference>
<dbReference type="InterPro" id="IPR052559">
    <property type="entry name" value="V-haloperoxidase"/>
</dbReference>
<reference evidence="3 4" key="1">
    <citation type="journal article" date="2019" name="Int. J. Syst. Evol. Microbiol.">
        <title>The Global Catalogue of Microorganisms (GCM) 10K type strain sequencing project: providing services to taxonomists for standard genome sequencing and annotation.</title>
        <authorList>
            <consortium name="The Broad Institute Genomics Platform"/>
            <consortium name="The Broad Institute Genome Sequencing Center for Infectious Disease"/>
            <person name="Wu L."/>
            <person name="Ma J."/>
        </authorList>
    </citation>
    <scope>NUCLEOTIDE SEQUENCE [LARGE SCALE GENOMIC DNA]</scope>
    <source>
        <strain evidence="3 4">JCM 16112</strain>
    </source>
</reference>
<organism evidence="3 4">
    <name type="scientific">Algoriphagus jejuensis</name>
    <dbReference type="NCBI Taxonomy" id="419934"/>
    <lineage>
        <taxon>Bacteria</taxon>
        <taxon>Pseudomonadati</taxon>
        <taxon>Bacteroidota</taxon>
        <taxon>Cytophagia</taxon>
        <taxon>Cytophagales</taxon>
        <taxon>Cyclobacteriaceae</taxon>
        <taxon>Algoriphagus</taxon>
    </lineage>
</organism>
<dbReference type="SUPFAM" id="SSF48317">
    <property type="entry name" value="Acid phosphatase/Vanadium-dependent haloperoxidase"/>
    <property type="match status" value="1"/>
</dbReference>
<dbReference type="PANTHER" id="PTHR34599">
    <property type="entry name" value="PEROXIDASE-RELATED"/>
    <property type="match status" value="1"/>
</dbReference>
<dbReference type="EMBL" id="BAAAFI010000010">
    <property type="protein sequence ID" value="GAA0879294.1"/>
    <property type="molecule type" value="Genomic_DNA"/>
</dbReference>
<dbReference type="InterPro" id="IPR016119">
    <property type="entry name" value="Br/Cl_peroxidase_C"/>
</dbReference>
<evidence type="ECO:0000259" key="1">
    <source>
        <dbReference type="Pfam" id="PF18962"/>
    </source>
</evidence>
<comment type="caution">
    <text evidence="3">The sequence shown here is derived from an EMBL/GenBank/DDBJ whole genome shotgun (WGS) entry which is preliminary data.</text>
</comment>
<name>A0ABN1N0C6_9BACT</name>
<dbReference type="CDD" id="cd03398">
    <property type="entry name" value="PAP2_haloperoxidase"/>
    <property type="match status" value="1"/>
</dbReference>
<feature type="domain" description="Secretion system C-terminal sorting" evidence="1">
    <location>
        <begin position="630"/>
        <end position="705"/>
    </location>
</feature>
<dbReference type="Gene3D" id="1.10.606.10">
    <property type="entry name" value="Vanadium-containing Chloroperoxidase, domain 2"/>
    <property type="match status" value="1"/>
</dbReference>
<evidence type="ECO:0000313" key="4">
    <source>
        <dbReference type="Proteomes" id="UP001500469"/>
    </source>
</evidence>
<dbReference type="NCBIfam" id="TIGR04183">
    <property type="entry name" value="Por_Secre_tail"/>
    <property type="match status" value="1"/>
</dbReference>
<gene>
    <name evidence="3" type="ORF">GCM10009119_22620</name>
</gene>
<feature type="domain" description="DUF6851" evidence="2">
    <location>
        <begin position="30"/>
        <end position="162"/>
    </location>
</feature>
<dbReference type="Pfam" id="PF18962">
    <property type="entry name" value="Por_Secre_tail"/>
    <property type="match status" value="1"/>
</dbReference>